<comment type="similarity">
    <text evidence="1">Belongs to the protein kinase superfamily. BUD32 family.</text>
</comment>
<dbReference type="PANTHER" id="PTHR12209:SF0">
    <property type="entry name" value="EKC_KEOPS COMPLEX SUBUNIT TP53RK"/>
    <property type="match status" value="1"/>
</dbReference>
<gene>
    <name evidence="14" type="ORF">GCM10007112_22580</name>
    <name evidence="13" type="ORF">Vsou_03460</name>
</gene>
<evidence type="ECO:0000256" key="1">
    <source>
        <dbReference type="ARBA" id="ARBA00010630"/>
    </source>
</evidence>
<evidence type="ECO:0000313" key="14">
    <source>
        <dbReference type="EMBL" id="GGI85076.1"/>
    </source>
</evidence>
<feature type="domain" description="Protein kinase" evidence="12">
    <location>
        <begin position="1"/>
        <end position="223"/>
    </location>
</feature>
<dbReference type="Pfam" id="PF03109">
    <property type="entry name" value="ABC1"/>
    <property type="match status" value="1"/>
</dbReference>
<dbReference type="InterPro" id="IPR000719">
    <property type="entry name" value="Prot_kinase_dom"/>
</dbReference>
<keyword evidence="5" id="KW-0819">tRNA processing</keyword>
<evidence type="ECO:0000256" key="10">
    <source>
        <dbReference type="ARBA" id="ARBA00048679"/>
    </source>
</evidence>
<dbReference type="InterPro" id="IPR004147">
    <property type="entry name" value="ABC1_dom"/>
</dbReference>
<evidence type="ECO:0000256" key="5">
    <source>
        <dbReference type="ARBA" id="ARBA00022694"/>
    </source>
</evidence>
<protein>
    <recommendedName>
        <fullName evidence="2">non-specific serine/threonine protein kinase</fullName>
        <ecNumber evidence="2">2.7.11.1</ecNumber>
    </recommendedName>
</protein>
<accession>A0A830E9S8</accession>
<dbReference type="Gene3D" id="1.10.510.10">
    <property type="entry name" value="Transferase(Phosphotransferase) domain 1"/>
    <property type="match status" value="1"/>
</dbReference>
<dbReference type="AlphaFoldDB" id="A0A830E9S8"/>
<dbReference type="GO" id="GO:0005829">
    <property type="term" value="C:cytosol"/>
    <property type="evidence" value="ECO:0007669"/>
    <property type="project" value="TreeGrafter"/>
</dbReference>
<keyword evidence="6" id="KW-0547">Nucleotide-binding</keyword>
<dbReference type="GO" id="GO:0008033">
    <property type="term" value="P:tRNA processing"/>
    <property type="evidence" value="ECO:0007669"/>
    <property type="project" value="UniProtKB-KW"/>
</dbReference>
<dbReference type="Proteomes" id="UP000657075">
    <property type="component" value="Unassembled WGS sequence"/>
</dbReference>
<keyword evidence="16" id="KW-1185">Reference proteome</keyword>
<evidence type="ECO:0000256" key="11">
    <source>
        <dbReference type="ARBA" id="ARBA00065170"/>
    </source>
</evidence>
<comment type="subunit">
    <text evidence="11">Component of the KEOPS complex that consists of Kae1, Bud32, Cgi121 and Pcc1; the whole complex dimerizes.</text>
</comment>
<comment type="catalytic activity">
    <reaction evidence="9">
        <text>L-threonyl-[protein] + ATP = O-phospho-L-threonyl-[protein] + ADP + H(+)</text>
        <dbReference type="Rhea" id="RHEA:46608"/>
        <dbReference type="Rhea" id="RHEA-COMP:11060"/>
        <dbReference type="Rhea" id="RHEA-COMP:11605"/>
        <dbReference type="ChEBI" id="CHEBI:15378"/>
        <dbReference type="ChEBI" id="CHEBI:30013"/>
        <dbReference type="ChEBI" id="CHEBI:30616"/>
        <dbReference type="ChEBI" id="CHEBI:61977"/>
        <dbReference type="ChEBI" id="CHEBI:456216"/>
        <dbReference type="EC" id="2.7.11.1"/>
    </reaction>
</comment>
<dbReference type="OrthoDB" id="31344at2157"/>
<dbReference type="GO" id="GO:0004674">
    <property type="term" value="F:protein serine/threonine kinase activity"/>
    <property type="evidence" value="ECO:0007669"/>
    <property type="project" value="UniProtKB-KW"/>
</dbReference>
<keyword evidence="3" id="KW-0723">Serine/threonine-protein kinase</keyword>
<dbReference type="InterPro" id="IPR011009">
    <property type="entry name" value="Kinase-like_dom_sf"/>
</dbReference>
<organism evidence="14 15">
    <name type="scientific">Vulcanisaeta souniana JCM 11219</name>
    <dbReference type="NCBI Taxonomy" id="1293586"/>
    <lineage>
        <taxon>Archaea</taxon>
        <taxon>Thermoproteota</taxon>
        <taxon>Thermoprotei</taxon>
        <taxon>Thermoproteales</taxon>
        <taxon>Thermoproteaceae</taxon>
        <taxon>Vulcanisaeta</taxon>
    </lineage>
</organism>
<evidence type="ECO:0000256" key="9">
    <source>
        <dbReference type="ARBA" id="ARBA00047899"/>
    </source>
</evidence>
<dbReference type="EC" id="2.7.11.1" evidence="2"/>
<keyword evidence="4" id="KW-0808">Transferase</keyword>
<keyword evidence="8" id="KW-0067">ATP-binding</keyword>
<evidence type="ECO:0000313" key="13">
    <source>
        <dbReference type="EMBL" id="BDR91253.1"/>
    </source>
</evidence>
<dbReference type="GO" id="GO:0005524">
    <property type="term" value="F:ATP binding"/>
    <property type="evidence" value="ECO:0007669"/>
    <property type="project" value="UniProtKB-KW"/>
</dbReference>
<evidence type="ECO:0000313" key="15">
    <source>
        <dbReference type="Proteomes" id="UP000657075"/>
    </source>
</evidence>
<evidence type="ECO:0000256" key="2">
    <source>
        <dbReference type="ARBA" id="ARBA00012513"/>
    </source>
</evidence>
<keyword evidence="7 14" id="KW-0418">Kinase</keyword>
<dbReference type="GO" id="GO:0000408">
    <property type="term" value="C:EKC/KEOPS complex"/>
    <property type="evidence" value="ECO:0007669"/>
    <property type="project" value="UniProtKB-ARBA"/>
</dbReference>
<evidence type="ECO:0000256" key="3">
    <source>
        <dbReference type="ARBA" id="ARBA00022527"/>
    </source>
</evidence>
<proteinExistence type="inferred from homology"/>
<sequence>MNRKIIAIGAEAVLYLEDWLGLTVLVKERLPKGYRRVEFDNYIRRSRTINETRAMIRARELGIHVPRIYDVDPVNMRIRMEYLNGVPLVRLLMSSSNGFNAAIISYIRTMGSYIGVLHRNGIVHGDPTPANVLIVGDKLYIIDFGLSETLGRAPTIQDVRMLYKLALDLNVTLRSLEALRKDQSHFLFAEFLSGYESVLGFELTGRVKAIVNKVRKMVRYSVR</sequence>
<dbReference type="Gene3D" id="3.30.200.20">
    <property type="entry name" value="Phosphorylase Kinase, domain 1"/>
    <property type="match status" value="1"/>
</dbReference>
<dbReference type="SUPFAM" id="SSF56112">
    <property type="entry name" value="Protein kinase-like (PK-like)"/>
    <property type="match status" value="1"/>
</dbReference>
<dbReference type="FunFam" id="3.30.200.20:FF:000201">
    <property type="entry name" value="TP53-regulating kinase isoform X1"/>
    <property type="match status" value="1"/>
</dbReference>
<evidence type="ECO:0000256" key="8">
    <source>
        <dbReference type="ARBA" id="ARBA00022840"/>
    </source>
</evidence>
<reference evidence="14" key="1">
    <citation type="journal article" date="2014" name="Int. J. Syst. Evol. Microbiol.">
        <title>Complete genome sequence of Corynebacterium casei LMG S-19264T (=DSM 44701T), isolated from a smear-ripened cheese.</title>
        <authorList>
            <consortium name="US DOE Joint Genome Institute (JGI-PGF)"/>
            <person name="Walter F."/>
            <person name="Albersmeier A."/>
            <person name="Kalinowski J."/>
            <person name="Ruckert C."/>
        </authorList>
    </citation>
    <scope>NUCLEOTIDE SEQUENCE</scope>
    <source>
        <strain evidence="14">JCM 11219</strain>
    </source>
</reference>
<evidence type="ECO:0000256" key="7">
    <source>
        <dbReference type="ARBA" id="ARBA00022777"/>
    </source>
</evidence>
<dbReference type="PANTHER" id="PTHR12209">
    <property type="entry name" value="NON-SPECIFIC SERINE/THREONINE PROTEIN KINASE"/>
    <property type="match status" value="1"/>
</dbReference>
<evidence type="ECO:0000256" key="4">
    <source>
        <dbReference type="ARBA" id="ARBA00022679"/>
    </source>
</evidence>
<reference evidence="16" key="3">
    <citation type="submission" date="2022-09" db="EMBL/GenBank/DDBJ databases">
        <title>Complete genome sequence of Vulcanisaeta souniana.</title>
        <authorList>
            <person name="Kato S."/>
            <person name="Itoh T."/>
            <person name="Ohkuma M."/>
        </authorList>
    </citation>
    <scope>NUCLEOTIDE SEQUENCE [LARGE SCALE GENOMIC DNA]</scope>
    <source>
        <strain evidence="16">JCM 11219</strain>
    </source>
</reference>
<dbReference type="NCBIfam" id="TIGR03724">
    <property type="entry name" value="arch_bud32"/>
    <property type="match status" value="1"/>
</dbReference>
<name>A0A830E9S8_9CREN</name>
<dbReference type="RefSeq" id="WP_188604016.1">
    <property type="nucleotide sequence ID" value="NZ_AP026830.1"/>
</dbReference>
<dbReference type="Proteomes" id="UP001060771">
    <property type="component" value="Chromosome"/>
</dbReference>
<dbReference type="InterPro" id="IPR022495">
    <property type="entry name" value="Bud32"/>
</dbReference>
<evidence type="ECO:0000256" key="6">
    <source>
        <dbReference type="ARBA" id="ARBA00022741"/>
    </source>
</evidence>
<reference evidence="13" key="4">
    <citation type="journal article" date="2023" name="Microbiol. Resour. Announc.">
        <title>Complete Genome Sequence of Vulcanisaeta souniana Strain IC-059, a Hyperthermophilic Archaeon Isolated from Hot Spring Water in Japan.</title>
        <authorList>
            <person name="Kato S."/>
            <person name="Itoh T."/>
            <person name="Wu L."/>
            <person name="Ma J."/>
            <person name="Ohkuma M."/>
        </authorList>
    </citation>
    <scope>NUCLEOTIDE SEQUENCE</scope>
    <source>
        <strain evidence="13">JCM 11219</strain>
    </source>
</reference>
<evidence type="ECO:0000259" key="12">
    <source>
        <dbReference type="PROSITE" id="PS50011"/>
    </source>
</evidence>
<dbReference type="EMBL" id="AP026830">
    <property type="protein sequence ID" value="BDR91253.1"/>
    <property type="molecule type" value="Genomic_DNA"/>
</dbReference>
<comment type="catalytic activity">
    <reaction evidence="10">
        <text>L-seryl-[protein] + ATP = O-phospho-L-seryl-[protein] + ADP + H(+)</text>
        <dbReference type="Rhea" id="RHEA:17989"/>
        <dbReference type="Rhea" id="RHEA-COMP:9863"/>
        <dbReference type="Rhea" id="RHEA-COMP:11604"/>
        <dbReference type="ChEBI" id="CHEBI:15378"/>
        <dbReference type="ChEBI" id="CHEBI:29999"/>
        <dbReference type="ChEBI" id="CHEBI:30616"/>
        <dbReference type="ChEBI" id="CHEBI:83421"/>
        <dbReference type="ChEBI" id="CHEBI:456216"/>
        <dbReference type="EC" id="2.7.11.1"/>
    </reaction>
</comment>
<dbReference type="EMBL" id="BMNM01000012">
    <property type="protein sequence ID" value="GGI85076.1"/>
    <property type="molecule type" value="Genomic_DNA"/>
</dbReference>
<evidence type="ECO:0000313" key="16">
    <source>
        <dbReference type="Proteomes" id="UP001060771"/>
    </source>
</evidence>
<reference evidence="14" key="2">
    <citation type="submission" date="2020-09" db="EMBL/GenBank/DDBJ databases">
        <authorList>
            <person name="Sun Q."/>
            <person name="Ohkuma M."/>
        </authorList>
    </citation>
    <scope>NUCLEOTIDE SEQUENCE</scope>
    <source>
        <strain evidence="14">JCM 11219</strain>
    </source>
</reference>
<dbReference type="GeneID" id="76205898"/>
<dbReference type="PROSITE" id="PS50011">
    <property type="entry name" value="PROTEIN_KINASE_DOM"/>
    <property type="match status" value="1"/>
</dbReference>